<gene>
    <name evidence="2" type="ORF">AS033_14335</name>
</gene>
<dbReference type="EMBL" id="LNQL01000006">
    <property type="protein sequence ID" value="KSU47836.1"/>
    <property type="molecule type" value="Genomic_DNA"/>
</dbReference>
<feature type="transmembrane region" description="Helical" evidence="1">
    <location>
        <begin position="203"/>
        <end position="223"/>
    </location>
</feature>
<name>A0A0V8GC40_9BACL</name>
<feature type="transmembrane region" description="Helical" evidence="1">
    <location>
        <begin position="78"/>
        <end position="95"/>
    </location>
</feature>
<keyword evidence="1" id="KW-0812">Transmembrane</keyword>
<feature type="transmembrane region" description="Helical" evidence="1">
    <location>
        <begin position="229"/>
        <end position="247"/>
    </location>
</feature>
<reference evidence="2 3" key="1">
    <citation type="journal article" date="2015" name="Int. J. Syst. Evol. Microbiol.">
        <title>Exiguobacterium enclense sp. nov., isolated from sediment.</title>
        <authorList>
            <person name="Dastager S.G."/>
            <person name="Mawlankar R."/>
            <person name="Sonalkar V.V."/>
            <person name="Thorat M.N."/>
            <person name="Mual P."/>
            <person name="Verma A."/>
            <person name="Krishnamurthi S."/>
            <person name="Tang S.K."/>
            <person name="Li W.J."/>
        </authorList>
    </citation>
    <scope>NUCLEOTIDE SEQUENCE [LARGE SCALE GENOMIC DNA]</scope>
    <source>
        <strain evidence="2 3">NIO-1109</strain>
    </source>
</reference>
<proteinExistence type="predicted"/>
<protein>
    <submittedName>
        <fullName evidence="2">Uncharacterized protein</fullName>
    </submittedName>
</protein>
<feature type="transmembrane region" description="Helical" evidence="1">
    <location>
        <begin position="130"/>
        <end position="151"/>
    </location>
</feature>
<feature type="transmembrane region" description="Helical" evidence="1">
    <location>
        <begin position="171"/>
        <end position="191"/>
    </location>
</feature>
<feature type="transmembrane region" description="Helical" evidence="1">
    <location>
        <begin position="40"/>
        <end position="58"/>
    </location>
</feature>
<keyword evidence="1" id="KW-0472">Membrane</keyword>
<evidence type="ECO:0000313" key="3">
    <source>
        <dbReference type="Proteomes" id="UP000053797"/>
    </source>
</evidence>
<dbReference type="RefSeq" id="WP_023468173.1">
    <property type="nucleotide sequence ID" value="NZ_FMYN01000006.1"/>
</dbReference>
<sequence>MVSIVKSSFISAILFAFLYALIAGLEMGNPALYGTSFTDFFLIGLLFAGPVILIGALLTEGLPRLLFRSTISFAQRIILNQVVALFASIVLYLLVQPNPFSFYFVLFCSGVALVYLLVSESARKYPAFLPYLFGWLARTVLSFFLFLHLFGSMTMMVPFLSYTEQLVNEQLDAVMLLFFSSIAMADLLLAVRFTKRSLPWTTHLLVHQGTVFVFAGAFILFTSLPAVCFTGNVVAAILYVMVTRLFIVMKTGKEEHHDPSVISTTDD</sequence>
<feature type="transmembrane region" description="Helical" evidence="1">
    <location>
        <begin position="101"/>
        <end position="118"/>
    </location>
</feature>
<organism evidence="2 3">
    <name type="scientific">Exiguobacterium indicum</name>
    <dbReference type="NCBI Taxonomy" id="296995"/>
    <lineage>
        <taxon>Bacteria</taxon>
        <taxon>Bacillati</taxon>
        <taxon>Bacillota</taxon>
        <taxon>Bacilli</taxon>
        <taxon>Bacillales</taxon>
        <taxon>Bacillales Family XII. Incertae Sedis</taxon>
        <taxon>Exiguobacterium</taxon>
    </lineage>
</organism>
<evidence type="ECO:0000256" key="1">
    <source>
        <dbReference type="SAM" id="Phobius"/>
    </source>
</evidence>
<dbReference type="Proteomes" id="UP000053797">
    <property type="component" value="Unassembled WGS sequence"/>
</dbReference>
<accession>A0A0V8GC40</accession>
<comment type="caution">
    <text evidence="2">The sequence shown here is derived from an EMBL/GenBank/DDBJ whole genome shotgun (WGS) entry which is preliminary data.</text>
</comment>
<evidence type="ECO:0000313" key="2">
    <source>
        <dbReference type="EMBL" id="KSU47836.1"/>
    </source>
</evidence>
<dbReference type="AlphaFoldDB" id="A0A0V8GC40"/>
<dbReference type="OrthoDB" id="2357427at2"/>
<keyword evidence="1" id="KW-1133">Transmembrane helix</keyword>